<dbReference type="RefSeq" id="WP_010898283.1">
    <property type="nucleotide sequence ID" value="NC_002570.2"/>
</dbReference>
<dbReference type="GO" id="GO:0006355">
    <property type="term" value="P:regulation of DNA-templated transcription"/>
    <property type="evidence" value="ECO:0007669"/>
    <property type="project" value="InterPro"/>
</dbReference>
<dbReference type="PIR" id="F83915">
    <property type="entry name" value="F83915"/>
</dbReference>
<accession>Q9KB10</accession>
<dbReference type="SUPFAM" id="SSF47406">
    <property type="entry name" value="SinR repressor dimerisation domain-like"/>
    <property type="match status" value="1"/>
</dbReference>
<dbReference type="STRING" id="272558.gene:10728024"/>
<protein>
    <submittedName>
        <fullName evidence="2">BH2126 protein</fullName>
    </submittedName>
</protein>
<dbReference type="HOGENOM" id="CLU_3229625_0_0_9"/>
<gene>
    <name evidence="2" type="ordered locus">BH2126</name>
</gene>
<dbReference type="PROSITE" id="PS51500">
    <property type="entry name" value="SIN"/>
    <property type="match status" value="1"/>
</dbReference>
<dbReference type="Pfam" id="PF08671">
    <property type="entry name" value="SinI"/>
    <property type="match status" value="1"/>
</dbReference>
<reference evidence="2 3" key="1">
    <citation type="journal article" date="2000" name="Nucleic Acids Res.">
        <title>Complete genome sequence of the alkaliphilic bacterium Bacillus halodurans and genomic sequence comparison with Bacillus subtilis.</title>
        <authorList>
            <person name="Takami H."/>
            <person name="Nakasone K."/>
            <person name="Takaki Y."/>
            <person name="Maeno G."/>
            <person name="Sasaki R."/>
            <person name="Masui N."/>
            <person name="Fuji F."/>
            <person name="Hirama C."/>
            <person name="Nakamura Y."/>
            <person name="Ogasawara N."/>
            <person name="Kuhara S."/>
            <person name="Horikoshi K."/>
        </authorList>
    </citation>
    <scope>NUCLEOTIDE SEQUENCE [LARGE SCALE GENOMIC DNA]</scope>
    <source>
        <strain evidence="3">ATCC BAA-125 / DSM 18197 / FERM 7344 / JCM 9153 / C-125</strain>
    </source>
</reference>
<dbReference type="OrthoDB" id="2473599at2"/>
<evidence type="ECO:0000259" key="1">
    <source>
        <dbReference type="PROSITE" id="PS51500"/>
    </source>
</evidence>
<dbReference type="EMBL" id="BA000004">
    <property type="protein sequence ID" value="BAB05845.1"/>
    <property type="molecule type" value="Genomic_DNA"/>
</dbReference>
<name>Q9KB10_HALH5</name>
<dbReference type="GO" id="GO:0046983">
    <property type="term" value="F:protein dimerization activity"/>
    <property type="evidence" value="ECO:0007669"/>
    <property type="project" value="InterPro"/>
</dbReference>
<proteinExistence type="predicted"/>
<organism evidence="2 3">
    <name type="scientific">Halalkalibacterium halodurans (strain ATCC BAA-125 / DSM 18197 / FERM 7344 / JCM 9153 / C-125)</name>
    <name type="common">Bacillus halodurans</name>
    <dbReference type="NCBI Taxonomy" id="272558"/>
    <lineage>
        <taxon>Bacteria</taxon>
        <taxon>Bacillati</taxon>
        <taxon>Bacillota</taxon>
        <taxon>Bacilli</taxon>
        <taxon>Bacillales</taxon>
        <taxon>Bacillaceae</taxon>
        <taxon>Halalkalibacterium (ex Joshi et al. 2022)</taxon>
    </lineage>
</organism>
<dbReference type="GeneID" id="87597678"/>
<sequence length="43" mass="5006">MNGEKVLDQEWYALIVEAKRIGLTIEEVRSFLTVSQKEKVKII</sequence>
<keyword evidence="3" id="KW-1185">Reference proteome</keyword>
<evidence type="ECO:0000313" key="2">
    <source>
        <dbReference type="EMBL" id="BAB05845.1"/>
    </source>
</evidence>
<dbReference type="InterPro" id="IPR036281">
    <property type="entry name" value="SinR/SinI_dimer_dom_sf"/>
</dbReference>
<evidence type="ECO:0000313" key="3">
    <source>
        <dbReference type="Proteomes" id="UP000001258"/>
    </source>
</evidence>
<dbReference type="InterPro" id="IPR010981">
    <property type="entry name" value="SinR/SinI_dimer_dom"/>
</dbReference>
<feature type="domain" description="Sin" evidence="1">
    <location>
        <begin position="1"/>
        <end position="36"/>
    </location>
</feature>
<dbReference type="Proteomes" id="UP000001258">
    <property type="component" value="Chromosome"/>
</dbReference>
<dbReference type="KEGG" id="bha:BH2126"/>
<dbReference type="AlphaFoldDB" id="Q9KB10"/>